<reference evidence="2" key="1">
    <citation type="submission" date="2020-03" db="EMBL/GenBank/DDBJ databases">
        <title>A high-quality chromosome-level genome assembly of a woody plant with both climbing and erect habits, Rhamnella rubrinervis.</title>
        <authorList>
            <person name="Lu Z."/>
            <person name="Yang Y."/>
            <person name="Zhu X."/>
            <person name="Sun Y."/>
        </authorList>
    </citation>
    <scope>NUCLEOTIDE SEQUENCE</scope>
    <source>
        <strain evidence="2">BYM</strain>
        <tissue evidence="2">Leaf</tissue>
    </source>
</reference>
<protein>
    <submittedName>
        <fullName evidence="2">Uncharacterized protein</fullName>
    </submittedName>
</protein>
<evidence type="ECO:0000313" key="3">
    <source>
        <dbReference type="Proteomes" id="UP000796880"/>
    </source>
</evidence>
<feature type="compositionally biased region" description="Basic and acidic residues" evidence="1">
    <location>
        <begin position="87"/>
        <end position="98"/>
    </location>
</feature>
<dbReference type="Proteomes" id="UP000796880">
    <property type="component" value="Unassembled WGS sequence"/>
</dbReference>
<gene>
    <name evidence="2" type="ORF">FNV43_RR06353</name>
</gene>
<feature type="compositionally biased region" description="Basic and acidic residues" evidence="1">
    <location>
        <begin position="138"/>
        <end position="147"/>
    </location>
</feature>
<evidence type="ECO:0000313" key="2">
    <source>
        <dbReference type="EMBL" id="KAF3450273.1"/>
    </source>
</evidence>
<feature type="compositionally biased region" description="Basic and acidic residues" evidence="1">
    <location>
        <begin position="113"/>
        <end position="123"/>
    </location>
</feature>
<accession>A0A8K0HDR6</accession>
<organism evidence="2 3">
    <name type="scientific">Rhamnella rubrinervis</name>
    <dbReference type="NCBI Taxonomy" id="2594499"/>
    <lineage>
        <taxon>Eukaryota</taxon>
        <taxon>Viridiplantae</taxon>
        <taxon>Streptophyta</taxon>
        <taxon>Embryophyta</taxon>
        <taxon>Tracheophyta</taxon>
        <taxon>Spermatophyta</taxon>
        <taxon>Magnoliopsida</taxon>
        <taxon>eudicotyledons</taxon>
        <taxon>Gunneridae</taxon>
        <taxon>Pentapetalae</taxon>
        <taxon>rosids</taxon>
        <taxon>fabids</taxon>
        <taxon>Rosales</taxon>
        <taxon>Rhamnaceae</taxon>
        <taxon>rhamnoid group</taxon>
        <taxon>Rhamneae</taxon>
        <taxon>Rhamnella</taxon>
    </lineage>
</organism>
<dbReference type="EMBL" id="VOIH02000003">
    <property type="protein sequence ID" value="KAF3450273.1"/>
    <property type="molecule type" value="Genomic_DNA"/>
</dbReference>
<comment type="caution">
    <text evidence="2">The sequence shown here is derived from an EMBL/GenBank/DDBJ whole genome shotgun (WGS) entry which is preliminary data.</text>
</comment>
<dbReference type="AlphaFoldDB" id="A0A8K0HDR6"/>
<evidence type="ECO:0000256" key="1">
    <source>
        <dbReference type="SAM" id="MobiDB-lite"/>
    </source>
</evidence>
<name>A0A8K0HDR6_9ROSA</name>
<feature type="region of interest" description="Disordered" evidence="1">
    <location>
        <begin position="87"/>
        <end position="147"/>
    </location>
</feature>
<keyword evidence="3" id="KW-1185">Reference proteome</keyword>
<proteinExistence type="predicted"/>
<sequence>MVPTSIPRSDRDDNVQGVRRARRACFRLPPSTSSIGSFTELARQFMTQLARSAKPRNLLHCEGPELRRIRRRDWPICNEAKRGELNLRSNERAKHTELGENEATEYSVSSGDPIRHAAPERTYETGGKGKSRGGMVEGPRDRLRDLV</sequence>